<evidence type="ECO:0000313" key="2">
    <source>
        <dbReference type="EMBL" id="BDE07711.1"/>
    </source>
</evidence>
<organism evidence="2 3">
    <name type="scientific">Vulcanimicrobium alpinum</name>
    <dbReference type="NCBI Taxonomy" id="3016050"/>
    <lineage>
        <taxon>Bacteria</taxon>
        <taxon>Bacillati</taxon>
        <taxon>Vulcanimicrobiota</taxon>
        <taxon>Vulcanimicrobiia</taxon>
        <taxon>Vulcanimicrobiales</taxon>
        <taxon>Vulcanimicrobiaceae</taxon>
        <taxon>Vulcanimicrobium</taxon>
    </lineage>
</organism>
<dbReference type="InterPro" id="IPR001466">
    <property type="entry name" value="Beta-lactam-related"/>
</dbReference>
<accession>A0AAN1XYG2</accession>
<reference evidence="2 3" key="1">
    <citation type="journal article" date="2022" name="ISME Commun">
        <title>Vulcanimicrobium alpinus gen. nov. sp. nov., the first cultivated representative of the candidate phylum 'Eremiobacterota', is a metabolically versatile aerobic anoxygenic phototroph.</title>
        <authorList>
            <person name="Yabe S."/>
            <person name="Muto K."/>
            <person name="Abe K."/>
            <person name="Yokota A."/>
            <person name="Staudigel H."/>
            <person name="Tebo B.M."/>
        </authorList>
    </citation>
    <scope>NUCLEOTIDE SEQUENCE [LARGE SCALE GENOMIC DNA]</scope>
    <source>
        <strain evidence="2 3">WC8-2</strain>
    </source>
</reference>
<proteinExistence type="predicted"/>
<dbReference type="PANTHER" id="PTHR46825">
    <property type="entry name" value="D-ALANYL-D-ALANINE-CARBOXYPEPTIDASE/ENDOPEPTIDASE AMPH"/>
    <property type="match status" value="1"/>
</dbReference>
<evidence type="ECO:0000313" key="3">
    <source>
        <dbReference type="Proteomes" id="UP001317532"/>
    </source>
</evidence>
<dbReference type="Pfam" id="PF00144">
    <property type="entry name" value="Beta-lactamase"/>
    <property type="match status" value="1"/>
</dbReference>
<dbReference type="PANTHER" id="PTHR46825:SF8">
    <property type="entry name" value="BETA-LACTAMASE-RELATED"/>
    <property type="match status" value="1"/>
</dbReference>
<keyword evidence="3" id="KW-1185">Reference proteome</keyword>
<dbReference type="Gene3D" id="3.40.710.10">
    <property type="entry name" value="DD-peptidase/beta-lactamase superfamily"/>
    <property type="match status" value="1"/>
</dbReference>
<dbReference type="KEGG" id="vab:WPS_29870"/>
<dbReference type="InterPro" id="IPR058136">
    <property type="entry name" value="AmpC"/>
</dbReference>
<dbReference type="AlphaFoldDB" id="A0AAN1XYG2"/>
<dbReference type="Proteomes" id="UP001317532">
    <property type="component" value="Chromosome"/>
</dbReference>
<protein>
    <submittedName>
        <fullName evidence="2">Beta-lactamase</fullName>
    </submittedName>
</protein>
<dbReference type="InterPro" id="IPR012338">
    <property type="entry name" value="Beta-lactam/transpept-like"/>
</dbReference>
<gene>
    <name evidence="2" type="primary">ampC</name>
    <name evidence="2" type="ORF">WPS_29870</name>
</gene>
<evidence type="ECO:0000259" key="1">
    <source>
        <dbReference type="Pfam" id="PF00144"/>
    </source>
</evidence>
<feature type="domain" description="Beta-lactamase-related" evidence="1">
    <location>
        <begin position="1"/>
        <end position="339"/>
    </location>
</feature>
<dbReference type="SUPFAM" id="SSF56601">
    <property type="entry name" value="beta-lactamase/transpeptidase-like"/>
    <property type="match status" value="1"/>
</dbReference>
<dbReference type="NCBIfam" id="NF033085">
    <property type="entry name" value="bla_class_C"/>
    <property type="match status" value="1"/>
</dbReference>
<dbReference type="InterPro" id="IPR050491">
    <property type="entry name" value="AmpC-like"/>
</dbReference>
<name>A0AAN1XYG2_UNVUL</name>
<dbReference type="EMBL" id="AP025523">
    <property type="protein sequence ID" value="BDE07711.1"/>
    <property type="molecule type" value="Genomic_DNA"/>
</dbReference>
<sequence length="345" mass="37269">MAKDRIPGMAVGIAVGGTAYVLNYGVASRETRRPVTRDTLFEIGSITKSFTATLTAYAQRRGYLSLSETTSKVLPQLRGTDFGNVRLLALATHTPGGLPLQVPDNVGNDEQLIAYLREWHPADAPGTYRTYSNVGIGTLGLIAARSMGGDFAALMGERVFSALGMTNSFIALPAAKAARYAQGYTGRDAPTRLATGELWPEAYGIRTSAADMIRFVEANMDEIALDPTLRQAIRDTHVGYFRTRAMTQDLIWEQYPFPVELATLLDGNSPASIYDPTPVTRIAPPQAPLRNAWLNKTGSTNGFGAYVAFVPAKRMGIVILANKSYAIADRVTTAHAILTALGVRH</sequence>